<dbReference type="EMBL" id="AALTDJ010000017">
    <property type="protein sequence ID" value="EDD1175320.1"/>
    <property type="molecule type" value="Genomic_DNA"/>
</dbReference>
<gene>
    <name evidence="1" type="ORF">GAW88_18595</name>
</gene>
<accession>A0A1U7FMJ9</accession>
<sequence>MNDFAAIRASSLHELNVAAPNKAADGLILSYTLFVFTNKGTNNENSSLTSSPTFALRDSGGGFPLVGDD</sequence>
<reference evidence="1" key="1">
    <citation type="submission" date="2019-10" db="EMBL/GenBank/DDBJ databases">
        <authorList>
            <person name="Ashton P.M."/>
            <person name="Dallman T."/>
            <person name="Nair S."/>
            <person name="De Pinna E."/>
            <person name="Peters T."/>
            <person name="Grant K."/>
        </authorList>
    </citation>
    <scope>NUCLEOTIDE SEQUENCE</scope>
    <source>
        <strain evidence="1">817361</strain>
    </source>
</reference>
<proteinExistence type="predicted"/>
<dbReference type="RefSeq" id="WP_024133166.1">
    <property type="nucleotide sequence ID" value="NZ_JBJIAV010000005.1"/>
</dbReference>
<name>A0A1U7FMJ9_SALET</name>
<dbReference type="AlphaFoldDB" id="A0A1U7FMJ9"/>
<organism evidence="1">
    <name type="scientific">Salmonella enterica I</name>
    <dbReference type="NCBI Taxonomy" id="59201"/>
    <lineage>
        <taxon>Bacteria</taxon>
        <taxon>Pseudomonadati</taxon>
        <taxon>Pseudomonadota</taxon>
        <taxon>Gammaproteobacteria</taxon>
        <taxon>Enterobacterales</taxon>
        <taxon>Enterobacteriaceae</taxon>
        <taxon>Salmonella</taxon>
    </lineage>
</organism>
<comment type="caution">
    <text evidence="1">The sequence shown here is derived from an EMBL/GenBank/DDBJ whole genome shotgun (WGS) entry which is preliminary data.</text>
</comment>
<evidence type="ECO:0000313" key="1">
    <source>
        <dbReference type="EMBL" id="EDD1175320.1"/>
    </source>
</evidence>
<protein>
    <submittedName>
        <fullName evidence="1">Uncharacterized protein</fullName>
    </submittedName>
</protein>